<dbReference type="Pfam" id="PF04082">
    <property type="entry name" value="Fungal_trans"/>
    <property type="match status" value="1"/>
</dbReference>
<evidence type="ECO:0000256" key="1">
    <source>
        <dbReference type="ARBA" id="ARBA00023242"/>
    </source>
</evidence>
<dbReference type="STRING" id="183478.A0A364N891"/>
<dbReference type="Proteomes" id="UP000249619">
    <property type="component" value="Unassembled WGS sequence"/>
</dbReference>
<keyword evidence="1" id="KW-0539">Nucleus</keyword>
<proteinExistence type="predicted"/>
<accession>A0A364N891</accession>
<dbReference type="SUPFAM" id="SSF54495">
    <property type="entry name" value="UBC-like"/>
    <property type="match status" value="1"/>
</dbReference>
<name>A0A364N891_STELY</name>
<dbReference type="InterPro" id="IPR007219">
    <property type="entry name" value="XnlR_reg_dom"/>
</dbReference>
<dbReference type="EMBL" id="QGDH01000035">
    <property type="protein sequence ID" value="RAR13437.1"/>
    <property type="molecule type" value="Genomic_DNA"/>
</dbReference>
<keyword evidence="5" id="KW-1185">Reference proteome</keyword>
<feature type="region of interest" description="Disordered" evidence="2">
    <location>
        <begin position="195"/>
        <end position="248"/>
    </location>
</feature>
<gene>
    <name evidence="4" type="ORF">DDE83_003168</name>
</gene>
<dbReference type="CDD" id="cd12148">
    <property type="entry name" value="fungal_TF_MHR"/>
    <property type="match status" value="1"/>
</dbReference>
<dbReference type="InterPro" id="IPR016135">
    <property type="entry name" value="UBQ-conjugating_enzyme/RWD"/>
</dbReference>
<evidence type="ECO:0000256" key="2">
    <source>
        <dbReference type="SAM" id="MobiDB-lite"/>
    </source>
</evidence>
<dbReference type="CDD" id="cd23799">
    <property type="entry name" value="UBCc_UBE2J"/>
    <property type="match status" value="1"/>
</dbReference>
<dbReference type="GO" id="GO:0006351">
    <property type="term" value="P:DNA-templated transcription"/>
    <property type="evidence" value="ECO:0007669"/>
    <property type="project" value="InterPro"/>
</dbReference>
<sequence length="980" mass="106326">MSTRGQFNTKNPTIKRILKEASELSLSPSSDYHAEPLETNLFEWHFTIRGPPEPSPYAGGIYHGRIILPSSYPLRPPSFRFLTPTGRFEVNREICLSISGHHEETWQPAWGVRTALVAIRSFMDTDAKGQLGGIECSKDARERMAKDSGAWKCAGCAKSNADIMQEREELVKESELKEGKRKEDEVPEELRLAYRDELGKHGDDDKKVDKGKGRAVESTVETASGTQGSAAASSSSRVATAAAPNTHPAQSIPVAPIGQSSLLANPGLLWDCVLSQFLHSPKNPLKNMGALLYSCPGSSSSSGLHRIEVAVLILGVGFFGSEAGRSGILGWAMLFTGTALTAPTETSTTIDMIGLQKRNGHINVETYSGGNCGGTNQGTTHVGTGGKCVNSSNAGSIHIGGISVKNPYGCRKVHAQWYLGTGCGGTPGIQATYDAQGCQSLAPNQNSARMIRGVTRSDSPSGAQPTAAEATAMPYPSPTASHLFTFGDAPTLAEGPSRLQQVPLADNTSDPLPLHPVTLTPWSDDEQLVNLYYLNFHSSHPILLPRHMYWEHGYPRCLKAVVHYVGGCFSPAVSRDDLRKCAARELAVADQATPGLIQARLLYAIALFAQNAALDGQNMLDTAIQDALALGMHQRNFAARHADRSTILEESMRRTWWELYVTDGCIAALQRKSTFKTNTVDADVLLPCEDFIYEGGMCFVPPTLAEYHDNVFAEQEKVFSSYCYRIEAARLLGRVLTITGTHGVHRDLVQAVDNSLAAFLHHLPRSKTEAEISNTFGELDELMFQAHTIIQWATILLHYPRGDLLTPDSLAQTVPGANCTKLLCPCNRQHVHSVKAVEASRTIAMLAALQAPAQKHSPLFVYPIALATVVQISIGAIHARNLSPCLEQHSDRVKLLLGVCKTLGRYWPSAESMLRTLKKVAGAVFRSSHFTSSGTLHQDCPTGDSALSLGSIPIERNPFDDLDLNDLYGLVGLDSEPMRM</sequence>
<evidence type="ECO:0000313" key="4">
    <source>
        <dbReference type="EMBL" id="RAR13437.1"/>
    </source>
</evidence>
<evidence type="ECO:0000259" key="3">
    <source>
        <dbReference type="PROSITE" id="PS50127"/>
    </source>
</evidence>
<dbReference type="PROSITE" id="PS50127">
    <property type="entry name" value="UBC_2"/>
    <property type="match status" value="1"/>
</dbReference>
<dbReference type="PANTHER" id="PTHR47431:SF2">
    <property type="entry name" value="ZN(II)2CYS6 TRANSCRIPTION FACTOR (EUROFUNG)"/>
    <property type="match status" value="1"/>
</dbReference>
<organism evidence="4 5">
    <name type="scientific">Stemphylium lycopersici</name>
    <name type="common">Tomato gray leaf spot disease fungus</name>
    <name type="synonym">Thyrospora lycopersici</name>
    <dbReference type="NCBI Taxonomy" id="183478"/>
    <lineage>
        <taxon>Eukaryota</taxon>
        <taxon>Fungi</taxon>
        <taxon>Dikarya</taxon>
        <taxon>Ascomycota</taxon>
        <taxon>Pezizomycotina</taxon>
        <taxon>Dothideomycetes</taxon>
        <taxon>Pleosporomycetidae</taxon>
        <taxon>Pleosporales</taxon>
        <taxon>Pleosporineae</taxon>
        <taxon>Pleosporaceae</taxon>
        <taxon>Stemphylium</taxon>
    </lineage>
</organism>
<dbReference type="GO" id="GO:0003677">
    <property type="term" value="F:DNA binding"/>
    <property type="evidence" value="ECO:0007669"/>
    <property type="project" value="InterPro"/>
</dbReference>
<dbReference type="InterPro" id="IPR000608">
    <property type="entry name" value="UBC"/>
</dbReference>
<feature type="region of interest" description="Disordered" evidence="2">
    <location>
        <begin position="455"/>
        <end position="474"/>
    </location>
</feature>
<dbReference type="FunFam" id="3.10.110.10:FF:000093">
    <property type="entry name" value="Ubiquitin conjugating enzyme (UbcF), putative"/>
    <property type="match status" value="1"/>
</dbReference>
<protein>
    <submittedName>
        <fullName evidence="4">Ubiquitin-conjugating enzyme e2 j1</fullName>
    </submittedName>
</protein>
<comment type="caution">
    <text evidence="4">The sequence shown here is derived from an EMBL/GenBank/DDBJ whole genome shotgun (WGS) entry which is preliminary data.</text>
</comment>
<dbReference type="Gene3D" id="3.10.110.10">
    <property type="entry name" value="Ubiquitin Conjugating Enzyme"/>
    <property type="match status" value="1"/>
</dbReference>
<feature type="compositionally biased region" description="Basic and acidic residues" evidence="2">
    <location>
        <begin position="195"/>
        <end position="215"/>
    </location>
</feature>
<dbReference type="AlphaFoldDB" id="A0A364N891"/>
<dbReference type="GO" id="GO:0008270">
    <property type="term" value="F:zinc ion binding"/>
    <property type="evidence" value="ECO:0007669"/>
    <property type="project" value="InterPro"/>
</dbReference>
<feature type="compositionally biased region" description="Low complexity" evidence="2">
    <location>
        <begin position="222"/>
        <end position="243"/>
    </location>
</feature>
<dbReference type="SMART" id="SM00212">
    <property type="entry name" value="UBCc"/>
    <property type="match status" value="1"/>
</dbReference>
<dbReference type="PANTHER" id="PTHR47431">
    <property type="entry name" value="ZN(II)2CYS6 TRANSCRIPTION FACTOR (EUROFUNG)-RELATED"/>
    <property type="match status" value="1"/>
</dbReference>
<dbReference type="Pfam" id="PF00179">
    <property type="entry name" value="UQ_con"/>
    <property type="match status" value="1"/>
</dbReference>
<reference evidence="5" key="1">
    <citation type="submission" date="2018-05" db="EMBL/GenBank/DDBJ databases">
        <title>Draft genome sequence of Stemphylium lycopersici strain CIDEFI 213.</title>
        <authorList>
            <person name="Medina R."/>
            <person name="Franco M.E.E."/>
            <person name="Lucentini C.G."/>
            <person name="Saparrat M.C.N."/>
            <person name="Balatti P.A."/>
        </authorList>
    </citation>
    <scope>NUCLEOTIDE SEQUENCE [LARGE SCALE GENOMIC DNA]</scope>
    <source>
        <strain evidence="5">CIDEFI 213</strain>
    </source>
</reference>
<feature type="domain" description="UBC core" evidence="3">
    <location>
        <begin position="12"/>
        <end position="162"/>
    </location>
</feature>
<evidence type="ECO:0000313" key="5">
    <source>
        <dbReference type="Proteomes" id="UP000249619"/>
    </source>
</evidence>